<feature type="compositionally biased region" description="Polar residues" evidence="1">
    <location>
        <begin position="168"/>
        <end position="200"/>
    </location>
</feature>
<dbReference type="AlphaFoldDB" id="A0A9X0DFU0"/>
<comment type="caution">
    <text evidence="2">The sequence shown here is derived from an EMBL/GenBank/DDBJ whole genome shotgun (WGS) entry which is preliminary data.</text>
</comment>
<reference evidence="2" key="1">
    <citation type="submission" date="2022-11" db="EMBL/GenBank/DDBJ databases">
        <title>Genome Resource of Sclerotinia nivalis Strain SnTB1, a Plant Pathogen Isolated from American Ginseng.</title>
        <authorList>
            <person name="Fan S."/>
        </authorList>
    </citation>
    <scope>NUCLEOTIDE SEQUENCE</scope>
    <source>
        <strain evidence="2">SnTB1</strain>
    </source>
</reference>
<feature type="compositionally biased region" description="Basic and acidic residues" evidence="1">
    <location>
        <begin position="102"/>
        <end position="115"/>
    </location>
</feature>
<feature type="compositionally biased region" description="Basic residues" evidence="1">
    <location>
        <begin position="85"/>
        <end position="94"/>
    </location>
</feature>
<evidence type="ECO:0000256" key="1">
    <source>
        <dbReference type="SAM" id="MobiDB-lite"/>
    </source>
</evidence>
<protein>
    <submittedName>
        <fullName evidence="2">Uncharacterized protein</fullName>
    </submittedName>
</protein>
<keyword evidence="3" id="KW-1185">Reference proteome</keyword>
<organism evidence="2 3">
    <name type="scientific">Sclerotinia nivalis</name>
    <dbReference type="NCBI Taxonomy" id="352851"/>
    <lineage>
        <taxon>Eukaryota</taxon>
        <taxon>Fungi</taxon>
        <taxon>Dikarya</taxon>
        <taxon>Ascomycota</taxon>
        <taxon>Pezizomycotina</taxon>
        <taxon>Leotiomycetes</taxon>
        <taxon>Helotiales</taxon>
        <taxon>Sclerotiniaceae</taxon>
        <taxon>Sclerotinia</taxon>
    </lineage>
</organism>
<accession>A0A9X0DFU0</accession>
<feature type="compositionally biased region" description="Low complexity" evidence="1">
    <location>
        <begin position="46"/>
        <end position="55"/>
    </location>
</feature>
<gene>
    <name evidence="2" type="ORF">OCU04_010357</name>
</gene>
<feature type="region of interest" description="Disordered" evidence="1">
    <location>
        <begin position="1"/>
        <end position="115"/>
    </location>
</feature>
<feature type="compositionally biased region" description="Low complexity" evidence="1">
    <location>
        <begin position="144"/>
        <end position="167"/>
    </location>
</feature>
<dbReference type="Proteomes" id="UP001152300">
    <property type="component" value="Unassembled WGS sequence"/>
</dbReference>
<feature type="region of interest" description="Disordered" evidence="1">
    <location>
        <begin position="129"/>
        <end position="267"/>
    </location>
</feature>
<evidence type="ECO:0000313" key="2">
    <source>
        <dbReference type="EMBL" id="KAJ8061294.1"/>
    </source>
</evidence>
<sequence length="322" mass="34121">MRPRRDSRGNTFGFVRRPERKVDDAAVDTAMQNGEKNGGSEGENGAEGNEVAENGDGSGSGNGAPAAGSSLRAKNNPAGKNSPGGKKRTVRLKLRSNTSNEFVRRSERRVGGAVDKDVDIGMEGIGEVVMNENMGKAKNRRSPKGSQGSTGSTGSTGSKGSKGSSDSALSDETSDTPVENGTVSNNTYVSPFIPLNTTYKSPYAPIPEVNDKVPSRESTISAEDVDNTYGSSFVAEDKRRGSSSTVSAEDSEEDIPPSTTNKLPYDPFFNAGYQIEERDSTFSTLGADEQSPPVQSANEMAAAYPHKLVDEALESVEMDWQA</sequence>
<name>A0A9X0DFU0_9HELO</name>
<evidence type="ECO:0000313" key="3">
    <source>
        <dbReference type="Proteomes" id="UP001152300"/>
    </source>
</evidence>
<dbReference type="EMBL" id="JAPEIS010000012">
    <property type="protein sequence ID" value="KAJ8061294.1"/>
    <property type="molecule type" value="Genomic_DNA"/>
</dbReference>
<dbReference type="OrthoDB" id="3552806at2759"/>
<proteinExistence type="predicted"/>